<name>A0ABP5RPL2_9ACTN</name>
<accession>A0ABP5RPL2</accession>
<dbReference type="RefSeq" id="WP_344639678.1">
    <property type="nucleotide sequence ID" value="NZ_BAAATR010000034.1"/>
</dbReference>
<evidence type="ECO:0000313" key="3">
    <source>
        <dbReference type="Proteomes" id="UP001500305"/>
    </source>
</evidence>
<evidence type="ECO:0000256" key="1">
    <source>
        <dbReference type="SAM" id="MobiDB-lite"/>
    </source>
</evidence>
<keyword evidence="3" id="KW-1185">Reference proteome</keyword>
<proteinExistence type="predicted"/>
<sequence length="198" mass="22136">MLFDRTHMWNDLPGQPSVMAVHVERDLAAGLFEIDFAFQPLVAMAQRWLVERGAEPTRFTDLVRITAADRETERVEDLLRAADPDRFTVHDQYTYDAEPYDIWVIATDTLTVESDRPVRVFHEQRQVDADTYTLREGHFATIDDARAWTADPTSPLPQASPSPSARAAAARHTAAATGSVVSAASRLPALDPGRHRAR</sequence>
<feature type="region of interest" description="Disordered" evidence="1">
    <location>
        <begin position="149"/>
        <end position="198"/>
    </location>
</feature>
<dbReference type="EMBL" id="BAAATR010000034">
    <property type="protein sequence ID" value="GAA2267044.1"/>
    <property type="molecule type" value="Genomic_DNA"/>
</dbReference>
<feature type="compositionally biased region" description="Low complexity" evidence="1">
    <location>
        <begin position="161"/>
        <end position="185"/>
    </location>
</feature>
<evidence type="ECO:0000313" key="2">
    <source>
        <dbReference type="EMBL" id="GAA2267044.1"/>
    </source>
</evidence>
<gene>
    <name evidence="2" type="ORF">GCM10010430_60250</name>
</gene>
<dbReference type="Proteomes" id="UP001500305">
    <property type="component" value="Unassembled WGS sequence"/>
</dbReference>
<protein>
    <submittedName>
        <fullName evidence="2">Uncharacterized protein</fullName>
    </submittedName>
</protein>
<organism evidence="2 3">
    <name type="scientific">Kitasatospora cystarginea</name>
    <dbReference type="NCBI Taxonomy" id="58350"/>
    <lineage>
        <taxon>Bacteria</taxon>
        <taxon>Bacillati</taxon>
        <taxon>Actinomycetota</taxon>
        <taxon>Actinomycetes</taxon>
        <taxon>Kitasatosporales</taxon>
        <taxon>Streptomycetaceae</taxon>
        <taxon>Kitasatospora</taxon>
    </lineage>
</organism>
<comment type="caution">
    <text evidence="2">The sequence shown here is derived from an EMBL/GenBank/DDBJ whole genome shotgun (WGS) entry which is preliminary data.</text>
</comment>
<reference evidence="3" key="1">
    <citation type="journal article" date="2019" name="Int. J. Syst. Evol. Microbiol.">
        <title>The Global Catalogue of Microorganisms (GCM) 10K type strain sequencing project: providing services to taxonomists for standard genome sequencing and annotation.</title>
        <authorList>
            <consortium name="The Broad Institute Genomics Platform"/>
            <consortium name="The Broad Institute Genome Sequencing Center for Infectious Disease"/>
            <person name="Wu L."/>
            <person name="Ma J."/>
        </authorList>
    </citation>
    <scope>NUCLEOTIDE SEQUENCE [LARGE SCALE GENOMIC DNA]</scope>
    <source>
        <strain evidence="3">JCM 7356</strain>
    </source>
</reference>